<sequence>PRITVELMRDYFTVDDTPKAEVRRRLMRKVRTEVSFFRLVRQLWQARKTLV</sequence>
<reference evidence="2" key="1">
    <citation type="submission" date="2018-05" db="EMBL/GenBank/DDBJ databases">
        <authorList>
            <person name="Lanie J.A."/>
            <person name="Ng W.-L."/>
            <person name="Kazmierczak K.M."/>
            <person name="Andrzejewski T.M."/>
            <person name="Davidsen T.M."/>
            <person name="Wayne K.J."/>
            <person name="Tettelin H."/>
            <person name="Glass J.I."/>
            <person name="Rusch D."/>
            <person name="Podicherti R."/>
            <person name="Tsui H.-C.T."/>
            <person name="Winkler M.E."/>
        </authorList>
    </citation>
    <scope>NUCLEOTIDE SEQUENCE</scope>
</reference>
<protein>
    <recommendedName>
        <fullName evidence="1">FixC-like C-terminal domain-containing protein</fullName>
    </recommendedName>
</protein>
<feature type="non-terminal residue" evidence="2">
    <location>
        <position position="1"/>
    </location>
</feature>
<feature type="domain" description="FixC-like C-terminal" evidence="1">
    <location>
        <begin position="1"/>
        <end position="48"/>
    </location>
</feature>
<dbReference type="AlphaFoldDB" id="A0A381QTM4"/>
<gene>
    <name evidence="2" type="ORF">METZ01_LOCUS35579</name>
</gene>
<accession>A0A381QTM4</accession>
<dbReference type="InterPro" id="IPR059103">
    <property type="entry name" value="FixC-like_C"/>
</dbReference>
<evidence type="ECO:0000313" key="2">
    <source>
        <dbReference type="EMBL" id="SUZ82725.1"/>
    </source>
</evidence>
<dbReference type="Pfam" id="PF26311">
    <property type="entry name" value="ETF-QO_FixC_C"/>
    <property type="match status" value="1"/>
</dbReference>
<evidence type="ECO:0000259" key="1">
    <source>
        <dbReference type="Pfam" id="PF26311"/>
    </source>
</evidence>
<proteinExistence type="predicted"/>
<name>A0A381QTM4_9ZZZZ</name>
<organism evidence="2">
    <name type="scientific">marine metagenome</name>
    <dbReference type="NCBI Taxonomy" id="408172"/>
    <lineage>
        <taxon>unclassified sequences</taxon>
        <taxon>metagenomes</taxon>
        <taxon>ecological metagenomes</taxon>
    </lineage>
</organism>
<dbReference type="EMBL" id="UINC01001519">
    <property type="protein sequence ID" value="SUZ82725.1"/>
    <property type="molecule type" value="Genomic_DNA"/>
</dbReference>